<feature type="domain" description="ABC transmembrane type-1" evidence="8">
    <location>
        <begin position="126"/>
        <end position="328"/>
    </location>
</feature>
<accession>A0A4R5DPL7</accession>
<dbReference type="GO" id="GO:0071916">
    <property type="term" value="F:dipeptide transmembrane transporter activity"/>
    <property type="evidence" value="ECO:0007669"/>
    <property type="project" value="TreeGrafter"/>
</dbReference>
<dbReference type="EMBL" id="SMKZ01000004">
    <property type="protein sequence ID" value="TDE13991.1"/>
    <property type="molecule type" value="Genomic_DNA"/>
</dbReference>
<feature type="transmembrane region" description="Helical" evidence="7">
    <location>
        <begin position="263"/>
        <end position="289"/>
    </location>
</feature>
<evidence type="ECO:0000256" key="1">
    <source>
        <dbReference type="ARBA" id="ARBA00004651"/>
    </source>
</evidence>
<keyword evidence="4 7" id="KW-0812">Transmembrane</keyword>
<proteinExistence type="inferred from homology"/>
<protein>
    <submittedName>
        <fullName evidence="9">ABC transporter permease</fullName>
    </submittedName>
</protein>
<feature type="transmembrane region" description="Helical" evidence="7">
    <location>
        <begin position="135"/>
        <end position="153"/>
    </location>
</feature>
<dbReference type="InterPro" id="IPR045621">
    <property type="entry name" value="BPD_transp_1_N"/>
</dbReference>
<evidence type="ECO:0000313" key="10">
    <source>
        <dbReference type="Proteomes" id="UP000294739"/>
    </source>
</evidence>
<keyword evidence="3" id="KW-1003">Cell membrane</keyword>
<dbReference type="OrthoDB" id="9778910at2"/>
<dbReference type="GO" id="GO:0005886">
    <property type="term" value="C:plasma membrane"/>
    <property type="evidence" value="ECO:0007669"/>
    <property type="project" value="UniProtKB-SubCell"/>
</dbReference>
<evidence type="ECO:0000256" key="5">
    <source>
        <dbReference type="ARBA" id="ARBA00022989"/>
    </source>
</evidence>
<dbReference type="InterPro" id="IPR035906">
    <property type="entry name" value="MetI-like_sf"/>
</dbReference>
<dbReference type="CDD" id="cd06261">
    <property type="entry name" value="TM_PBP2"/>
    <property type="match status" value="1"/>
</dbReference>
<sequence>MAVQLTVPAADGGRRAARRRDGPVARSGRLAGRVALSLLQAVVVAVGATSAVFLLMRLIPGDPARILAGPGGSVTEEQIAMTRRELGLDDPLPVQYWDWITAAARGDFGTSLVLGETVSDLLGDRLVVTAQLSAYSFWLAVALAIPVSVAAARWQGAAADRAARLVGSTGIAVPSFWLALLLIIVFQGYLPIFGYVPASESLVDHVVHMILPAVALGAGFAALVFETNRAGLVETLGSDYVRTARAFGIPEWRVFGRYALRNAFLPTLTIMGIQAGALMSGALLVENAFALPGMGRLIVQGVLSRDYPVVQACILVIVVIFVVVNLLMDVIYALVDPRVRRSRGRA</sequence>
<dbReference type="Pfam" id="PF19300">
    <property type="entry name" value="BPD_transp_1_N"/>
    <property type="match status" value="1"/>
</dbReference>
<keyword evidence="5 7" id="KW-1133">Transmembrane helix</keyword>
<evidence type="ECO:0000256" key="3">
    <source>
        <dbReference type="ARBA" id="ARBA00022475"/>
    </source>
</evidence>
<feature type="transmembrane region" description="Helical" evidence="7">
    <location>
        <begin position="309"/>
        <end position="335"/>
    </location>
</feature>
<dbReference type="InParanoid" id="A0A4R5DPL7"/>
<dbReference type="InterPro" id="IPR000515">
    <property type="entry name" value="MetI-like"/>
</dbReference>
<dbReference type="Gene3D" id="1.10.3720.10">
    <property type="entry name" value="MetI-like"/>
    <property type="match status" value="1"/>
</dbReference>
<organism evidence="9 10">
    <name type="scientific">Jiangella asiatica</name>
    <dbReference type="NCBI Taxonomy" id="2530372"/>
    <lineage>
        <taxon>Bacteria</taxon>
        <taxon>Bacillati</taxon>
        <taxon>Actinomycetota</taxon>
        <taxon>Actinomycetes</taxon>
        <taxon>Jiangellales</taxon>
        <taxon>Jiangellaceae</taxon>
        <taxon>Jiangella</taxon>
    </lineage>
</organism>
<gene>
    <name evidence="9" type="ORF">E1269_04360</name>
</gene>
<keyword evidence="2 7" id="KW-0813">Transport</keyword>
<evidence type="ECO:0000256" key="4">
    <source>
        <dbReference type="ARBA" id="ARBA00022692"/>
    </source>
</evidence>
<keyword evidence="6 7" id="KW-0472">Membrane</keyword>
<dbReference type="RefSeq" id="WP_131891773.1">
    <property type="nucleotide sequence ID" value="NZ_SMKZ01000004.1"/>
</dbReference>
<feature type="transmembrane region" description="Helical" evidence="7">
    <location>
        <begin position="34"/>
        <end position="56"/>
    </location>
</feature>
<evidence type="ECO:0000256" key="6">
    <source>
        <dbReference type="ARBA" id="ARBA00023136"/>
    </source>
</evidence>
<dbReference type="SUPFAM" id="SSF161098">
    <property type="entry name" value="MetI-like"/>
    <property type="match status" value="1"/>
</dbReference>
<evidence type="ECO:0000313" key="9">
    <source>
        <dbReference type="EMBL" id="TDE13991.1"/>
    </source>
</evidence>
<comment type="caution">
    <text evidence="9">The sequence shown here is derived from an EMBL/GenBank/DDBJ whole genome shotgun (WGS) entry which is preliminary data.</text>
</comment>
<reference evidence="9 10" key="1">
    <citation type="submission" date="2019-03" db="EMBL/GenBank/DDBJ databases">
        <title>Draft genome sequences of novel Actinobacteria.</title>
        <authorList>
            <person name="Sahin N."/>
            <person name="Ay H."/>
            <person name="Saygin H."/>
        </authorList>
    </citation>
    <scope>NUCLEOTIDE SEQUENCE [LARGE SCALE GENOMIC DNA]</scope>
    <source>
        <strain evidence="9 10">5K138</strain>
    </source>
</reference>
<dbReference type="Proteomes" id="UP000294739">
    <property type="component" value="Unassembled WGS sequence"/>
</dbReference>
<evidence type="ECO:0000256" key="7">
    <source>
        <dbReference type="RuleBase" id="RU363032"/>
    </source>
</evidence>
<evidence type="ECO:0000256" key="2">
    <source>
        <dbReference type="ARBA" id="ARBA00022448"/>
    </source>
</evidence>
<dbReference type="AlphaFoldDB" id="A0A4R5DPL7"/>
<comment type="similarity">
    <text evidence="7">Belongs to the binding-protein-dependent transport system permease family.</text>
</comment>
<feature type="transmembrane region" description="Helical" evidence="7">
    <location>
        <begin position="206"/>
        <end position="225"/>
    </location>
</feature>
<dbReference type="Pfam" id="PF00528">
    <property type="entry name" value="BPD_transp_1"/>
    <property type="match status" value="1"/>
</dbReference>
<name>A0A4R5DPL7_9ACTN</name>
<dbReference type="PANTHER" id="PTHR43163">
    <property type="entry name" value="DIPEPTIDE TRANSPORT SYSTEM PERMEASE PROTEIN DPPB-RELATED"/>
    <property type="match status" value="1"/>
</dbReference>
<dbReference type="PANTHER" id="PTHR43163:SF6">
    <property type="entry name" value="DIPEPTIDE TRANSPORT SYSTEM PERMEASE PROTEIN DPPB-RELATED"/>
    <property type="match status" value="1"/>
</dbReference>
<evidence type="ECO:0000259" key="8">
    <source>
        <dbReference type="PROSITE" id="PS50928"/>
    </source>
</evidence>
<keyword evidence="10" id="KW-1185">Reference proteome</keyword>
<feature type="transmembrane region" description="Helical" evidence="7">
    <location>
        <begin position="165"/>
        <end position="186"/>
    </location>
</feature>
<dbReference type="PROSITE" id="PS50928">
    <property type="entry name" value="ABC_TM1"/>
    <property type="match status" value="1"/>
</dbReference>
<comment type="subcellular location">
    <subcellularLocation>
        <location evidence="1 7">Cell membrane</location>
        <topology evidence="1 7">Multi-pass membrane protein</topology>
    </subcellularLocation>
</comment>